<accession>A0A061QSB9</accession>
<dbReference type="AlphaFoldDB" id="A0A061QSB9"/>
<reference evidence="1" key="1">
    <citation type="submission" date="2014-05" db="EMBL/GenBank/DDBJ databases">
        <title>The transcriptome of the halophilic microalga Tetraselmis sp. GSL018 isolated from the Great Salt Lake, Utah.</title>
        <authorList>
            <person name="Jinkerson R.E."/>
            <person name="D'Adamo S."/>
            <person name="Posewitz M.C."/>
        </authorList>
    </citation>
    <scope>NUCLEOTIDE SEQUENCE</scope>
    <source>
        <strain evidence="1">GSL018</strain>
    </source>
</reference>
<name>A0A061QSB9_9CHLO</name>
<organism evidence="1">
    <name type="scientific">Tetraselmis sp. GSL018</name>
    <dbReference type="NCBI Taxonomy" id="582737"/>
    <lineage>
        <taxon>Eukaryota</taxon>
        <taxon>Viridiplantae</taxon>
        <taxon>Chlorophyta</taxon>
        <taxon>core chlorophytes</taxon>
        <taxon>Chlorodendrophyceae</taxon>
        <taxon>Chlorodendrales</taxon>
        <taxon>Chlorodendraceae</taxon>
        <taxon>Tetraselmis</taxon>
    </lineage>
</organism>
<proteinExistence type="predicted"/>
<gene>
    <name evidence="1" type="ORF">TSPGSL018_26539</name>
</gene>
<evidence type="ECO:0000313" key="1">
    <source>
        <dbReference type="EMBL" id="JAC61340.1"/>
    </source>
</evidence>
<dbReference type="EMBL" id="GBEZ01025789">
    <property type="protein sequence ID" value="JAC61340.1"/>
    <property type="molecule type" value="Transcribed_RNA"/>
</dbReference>
<protein>
    <submittedName>
        <fullName evidence="1">Uncharacterized protein</fullName>
    </submittedName>
</protein>
<sequence length="25" mass="2999">MPRFQGWLYLSKAHPRQPKLVSKTE</sequence>